<reference evidence="1" key="1">
    <citation type="submission" date="2020-03" db="EMBL/GenBank/DDBJ databases">
        <title>The deep terrestrial virosphere.</title>
        <authorList>
            <person name="Holmfeldt K."/>
            <person name="Nilsson E."/>
            <person name="Simone D."/>
            <person name="Lopez-Fernandez M."/>
            <person name="Wu X."/>
            <person name="de Brujin I."/>
            <person name="Lundin D."/>
            <person name="Andersson A."/>
            <person name="Bertilsson S."/>
            <person name="Dopson M."/>
        </authorList>
    </citation>
    <scope>NUCLEOTIDE SEQUENCE</scope>
    <source>
        <strain evidence="2">MM415A04450</strain>
        <strain evidence="1">TM448A01761</strain>
    </source>
</reference>
<protein>
    <submittedName>
        <fullName evidence="1">Uncharacterized protein</fullName>
    </submittedName>
</protein>
<dbReference type="EMBL" id="MT141721">
    <property type="protein sequence ID" value="QJA69617.1"/>
    <property type="molecule type" value="Genomic_DNA"/>
</dbReference>
<dbReference type="AlphaFoldDB" id="A0A6H1ZSP1"/>
<evidence type="ECO:0000313" key="1">
    <source>
        <dbReference type="EMBL" id="QJA50431.1"/>
    </source>
</evidence>
<evidence type="ECO:0000313" key="2">
    <source>
        <dbReference type="EMBL" id="QJA69617.1"/>
    </source>
</evidence>
<sequence>MSNLLTTHQLLDEYWNLIEEKEYLELPEEEVKAIDAKLVVVEQQMTHKIDNIRDLKLELNRRKSVIDSEKAILKAEVDRLSKRAASFDKINERIDGLSINLLETIGKPNKSGNPSIQTDLATYSVVSRWSKLDITDIDKIPDDCLEIAWKYDNIEMRKRVIDAGGETEYGVVTKKKGLQIR</sequence>
<name>A0A6H1ZSP1_9ZZZZ</name>
<organism evidence="1">
    <name type="scientific">viral metagenome</name>
    <dbReference type="NCBI Taxonomy" id="1070528"/>
    <lineage>
        <taxon>unclassified sequences</taxon>
        <taxon>metagenomes</taxon>
        <taxon>organismal metagenomes</taxon>
    </lineage>
</organism>
<gene>
    <name evidence="2" type="ORF">MM415A04450_0009</name>
    <name evidence="1" type="ORF">TM448A01761_0004</name>
</gene>
<dbReference type="EMBL" id="MT144195">
    <property type="protein sequence ID" value="QJA50431.1"/>
    <property type="molecule type" value="Genomic_DNA"/>
</dbReference>
<accession>A0A6H1ZSP1</accession>
<proteinExistence type="predicted"/>